<dbReference type="HAMAP" id="MF_01082">
    <property type="entry name" value="TruD"/>
    <property type="match status" value="1"/>
</dbReference>
<organism evidence="6 7">
    <name type="scientific">Pseudaeromonas sharmana</name>
    <dbReference type="NCBI Taxonomy" id="328412"/>
    <lineage>
        <taxon>Bacteria</taxon>
        <taxon>Pseudomonadati</taxon>
        <taxon>Pseudomonadota</taxon>
        <taxon>Gammaproteobacteria</taxon>
        <taxon>Aeromonadales</taxon>
        <taxon>Aeromonadaceae</taxon>
        <taxon>Pseudaeromonas</taxon>
    </lineage>
</organism>
<dbReference type="Proteomes" id="UP001595692">
    <property type="component" value="Unassembled WGS sequence"/>
</dbReference>
<dbReference type="NCBIfam" id="TIGR00094">
    <property type="entry name" value="tRNA_TruD_broad"/>
    <property type="match status" value="1"/>
</dbReference>
<dbReference type="PANTHER" id="PTHR47811">
    <property type="entry name" value="TRNA PSEUDOURIDINE SYNTHASE D"/>
    <property type="match status" value="1"/>
</dbReference>
<reference evidence="7" key="1">
    <citation type="journal article" date="2019" name="Int. J. Syst. Evol. Microbiol.">
        <title>The Global Catalogue of Microorganisms (GCM) 10K type strain sequencing project: providing services to taxonomists for standard genome sequencing and annotation.</title>
        <authorList>
            <consortium name="The Broad Institute Genomics Platform"/>
            <consortium name="The Broad Institute Genome Sequencing Center for Infectious Disease"/>
            <person name="Wu L."/>
            <person name="Ma J."/>
        </authorList>
    </citation>
    <scope>NUCLEOTIDE SEQUENCE [LARGE SCALE GENOMIC DNA]</scope>
    <source>
        <strain evidence="7">CCUG 54939</strain>
    </source>
</reference>
<dbReference type="SUPFAM" id="SSF55120">
    <property type="entry name" value="Pseudouridine synthase"/>
    <property type="match status" value="1"/>
</dbReference>
<evidence type="ECO:0000313" key="7">
    <source>
        <dbReference type="Proteomes" id="UP001595692"/>
    </source>
</evidence>
<dbReference type="Gene3D" id="3.30.2340.10">
    <property type="entry name" value="TruD, insertion domain"/>
    <property type="match status" value="1"/>
</dbReference>
<gene>
    <name evidence="4 6" type="primary">truD</name>
    <name evidence="6" type="ORF">ACFOSS_06865</name>
</gene>
<comment type="function">
    <text evidence="4">Responsible for synthesis of pseudouridine from uracil-13 in transfer RNAs.</text>
</comment>
<comment type="similarity">
    <text evidence="1 4">Belongs to the pseudouridine synthase TruD family.</text>
</comment>
<keyword evidence="2 4" id="KW-0819">tRNA processing</keyword>
<sequence length="347" mass="38875">MSLPEWNYLLGKPEWRGRFKVQPEDFVVIEDLGFEPDGNGEHILVSVRKRGENTAWIAGLLAKAAGVNRGAVTWAGLKDRHGVTEQWFGIHLPGKDEPDLSVIENENIQILQRSRHSRKMRTGALKGNYFRLVLRDVERCDAIEARLQAIGEAGVPNYFGEQRFGRNGSNLDAAEAMFGGKRIKDRDKRSIFLSAARSYLFNEVISARIQAGLASQLLAGDCLMLAGSHSFFSEAEITPELQQRLASGDLQLTAPLWGRGRETAQGAALAFEQQALAAFDNWRQGLEAAGLQQERRPLLLIPRHWRWEWTSDGLVLNFWLPAGCYATSLLRELLIMDTMESNEDTGQ</sequence>
<evidence type="ECO:0000256" key="3">
    <source>
        <dbReference type="ARBA" id="ARBA00023235"/>
    </source>
</evidence>
<dbReference type="PROSITE" id="PS01268">
    <property type="entry name" value="UPF0024"/>
    <property type="match status" value="1"/>
</dbReference>
<dbReference type="InterPro" id="IPR020103">
    <property type="entry name" value="PsdUridine_synth_cat_dom_sf"/>
</dbReference>
<dbReference type="EMBL" id="JBHSAF010000006">
    <property type="protein sequence ID" value="MFC3913182.1"/>
    <property type="molecule type" value="Genomic_DNA"/>
</dbReference>
<proteinExistence type="inferred from homology"/>
<evidence type="ECO:0000259" key="5">
    <source>
        <dbReference type="PROSITE" id="PS50984"/>
    </source>
</evidence>
<dbReference type="CDD" id="cd02575">
    <property type="entry name" value="PseudoU_synth_EcTruD"/>
    <property type="match status" value="1"/>
</dbReference>
<keyword evidence="7" id="KW-1185">Reference proteome</keyword>
<dbReference type="InterPro" id="IPR020119">
    <property type="entry name" value="PsdUridine_synth_TruD_CS"/>
</dbReference>
<protein>
    <recommendedName>
        <fullName evidence="4">tRNA pseudouridine synthase D</fullName>
        <ecNumber evidence="4">5.4.99.27</ecNumber>
    </recommendedName>
    <alternativeName>
        <fullName evidence="4">tRNA pseudouridine(13) synthase</fullName>
    </alternativeName>
    <alternativeName>
        <fullName evidence="4">tRNA pseudouridylate synthase D</fullName>
    </alternativeName>
    <alternativeName>
        <fullName evidence="4">tRNA-uridine isomerase D</fullName>
    </alternativeName>
</protein>
<keyword evidence="3 4" id="KW-0413">Isomerase</keyword>
<name>A0ABV8CLV4_9GAMM</name>
<accession>A0ABV8CLV4</accession>
<evidence type="ECO:0000256" key="2">
    <source>
        <dbReference type="ARBA" id="ARBA00022694"/>
    </source>
</evidence>
<comment type="caution">
    <text evidence="6">The sequence shown here is derived from an EMBL/GenBank/DDBJ whole genome shotgun (WGS) entry which is preliminary data.</text>
</comment>
<dbReference type="RefSeq" id="WP_377151440.1">
    <property type="nucleotide sequence ID" value="NZ_JBHSAF010000006.1"/>
</dbReference>
<dbReference type="InterPro" id="IPR001656">
    <property type="entry name" value="PsdUridine_synth_TruD"/>
</dbReference>
<comment type="catalytic activity">
    <reaction evidence="4">
        <text>uridine(13) in tRNA = pseudouridine(13) in tRNA</text>
        <dbReference type="Rhea" id="RHEA:42540"/>
        <dbReference type="Rhea" id="RHEA-COMP:10105"/>
        <dbReference type="Rhea" id="RHEA-COMP:10106"/>
        <dbReference type="ChEBI" id="CHEBI:65314"/>
        <dbReference type="ChEBI" id="CHEBI:65315"/>
        <dbReference type="EC" id="5.4.99.27"/>
    </reaction>
</comment>
<dbReference type="Gene3D" id="3.30.2350.20">
    <property type="entry name" value="TruD, catalytic domain"/>
    <property type="match status" value="1"/>
</dbReference>
<dbReference type="GO" id="GO:0160150">
    <property type="term" value="F:tRNA pseudouridine(13) synthase activity"/>
    <property type="evidence" value="ECO:0007669"/>
    <property type="project" value="UniProtKB-EC"/>
</dbReference>
<dbReference type="InterPro" id="IPR011760">
    <property type="entry name" value="PsdUridine_synth_TruD_insert"/>
</dbReference>
<dbReference type="InterPro" id="IPR050170">
    <property type="entry name" value="TruD_pseudoU_synthase"/>
</dbReference>
<dbReference type="PANTHER" id="PTHR47811:SF1">
    <property type="entry name" value="TRNA PSEUDOURIDINE SYNTHASE D"/>
    <property type="match status" value="1"/>
</dbReference>
<dbReference type="PROSITE" id="PS50984">
    <property type="entry name" value="TRUD"/>
    <property type="match status" value="1"/>
</dbReference>
<evidence type="ECO:0000313" key="6">
    <source>
        <dbReference type="EMBL" id="MFC3913182.1"/>
    </source>
</evidence>
<dbReference type="InterPro" id="IPR043165">
    <property type="entry name" value="TruD_insert_sf"/>
</dbReference>
<feature type="active site" description="Nucleophile" evidence="4">
    <location>
        <position position="79"/>
    </location>
</feature>
<feature type="domain" description="TRUD" evidence="5">
    <location>
        <begin position="154"/>
        <end position="301"/>
    </location>
</feature>
<dbReference type="EC" id="5.4.99.27" evidence="4"/>
<evidence type="ECO:0000256" key="1">
    <source>
        <dbReference type="ARBA" id="ARBA00007953"/>
    </source>
</evidence>
<dbReference type="InterPro" id="IPR042214">
    <property type="entry name" value="TruD_catalytic"/>
</dbReference>
<dbReference type="Pfam" id="PF01142">
    <property type="entry name" value="TruD"/>
    <property type="match status" value="2"/>
</dbReference>
<evidence type="ECO:0000256" key="4">
    <source>
        <dbReference type="HAMAP-Rule" id="MF_01082"/>
    </source>
</evidence>